<dbReference type="NCBIfam" id="NF009086">
    <property type="entry name" value="PRK12421.1"/>
    <property type="match status" value="1"/>
</dbReference>
<dbReference type="GO" id="GO:0016757">
    <property type="term" value="F:glycosyltransferase activity"/>
    <property type="evidence" value="ECO:0007669"/>
    <property type="project" value="UniProtKB-KW"/>
</dbReference>
<name>A0ABY6Q5Y8_9GAMM</name>
<comment type="similarity">
    <text evidence="3 8">Belongs to the class-II aminoacyl-tRNA synthetase family. HisZ subfamily.</text>
</comment>
<evidence type="ECO:0000256" key="4">
    <source>
        <dbReference type="ARBA" id="ARBA00011496"/>
    </source>
</evidence>
<comment type="subcellular location">
    <subcellularLocation>
        <location evidence="1 8">Cytoplasm</location>
    </subcellularLocation>
</comment>
<keyword evidence="10" id="KW-0328">Glycosyltransferase</keyword>
<organism evidence="10 11">
    <name type="scientific">Candidatus Paraluminiphilus aquimaris</name>
    <dbReference type="NCBI Taxonomy" id="2518994"/>
    <lineage>
        <taxon>Bacteria</taxon>
        <taxon>Pseudomonadati</taxon>
        <taxon>Pseudomonadota</taxon>
        <taxon>Gammaproteobacteria</taxon>
        <taxon>Cellvibrionales</taxon>
        <taxon>Halieaceae</taxon>
        <taxon>Candidatus Paraluminiphilus</taxon>
    </lineage>
</organism>
<protein>
    <recommendedName>
        <fullName evidence="5 8">ATP phosphoribosyltransferase regulatory subunit</fullName>
    </recommendedName>
</protein>
<evidence type="ECO:0000256" key="1">
    <source>
        <dbReference type="ARBA" id="ARBA00004496"/>
    </source>
</evidence>
<dbReference type="PANTHER" id="PTHR43707:SF1">
    <property type="entry name" value="HISTIDINE--TRNA LIGASE, MITOCHONDRIAL-RELATED"/>
    <property type="match status" value="1"/>
</dbReference>
<dbReference type="InterPro" id="IPR004516">
    <property type="entry name" value="HisRS/HisZ"/>
</dbReference>
<dbReference type="InterPro" id="IPR004517">
    <property type="entry name" value="HisZ"/>
</dbReference>
<reference evidence="10 11" key="1">
    <citation type="submission" date="2019-02" db="EMBL/GenBank/DDBJ databases">
        <title>Halieaceae_genomes.</title>
        <authorList>
            <person name="Li S.-H."/>
        </authorList>
    </citation>
    <scope>NUCLEOTIDE SEQUENCE [LARGE SCALE GENOMIC DNA]</scope>
    <source>
        <strain evidence="10 11">JH123</strain>
    </source>
</reference>
<evidence type="ECO:0000256" key="2">
    <source>
        <dbReference type="ARBA" id="ARBA00004667"/>
    </source>
</evidence>
<comment type="pathway">
    <text evidence="2 8">Amino-acid biosynthesis; L-histidine biosynthesis; L-histidine from 5-phospho-alpha-D-ribose 1-diphosphate: step 1/9.</text>
</comment>
<evidence type="ECO:0000259" key="9">
    <source>
        <dbReference type="Pfam" id="PF13393"/>
    </source>
</evidence>
<comment type="function">
    <text evidence="7 8">Required for the first step of histidine biosynthesis. May allow the feedback regulation of ATP phosphoribosyltransferase activity by histidine.</text>
</comment>
<dbReference type="PANTHER" id="PTHR43707">
    <property type="entry name" value="HISTIDYL-TRNA SYNTHETASE"/>
    <property type="match status" value="1"/>
</dbReference>
<sequence>MSDTTRWLLPNGIDELLPEQASRVEHCRRRLLDICTGWGYEYVVPPLVEFTDSLLVGLGADLDELTCKFADRETGKTLAVRADITPQVARIDAHSLGREGVTRLSYAGSTLKSVANSIPADRSPVQLGAEIFGSADIEADTEVVNLLLSLVTQNGLSGVTFDIGHVAFCDLVLDTTTLSPDQREEVLSLLARKASSELERLVMTLPQVDERERVRLLASMHGGRDILSLARQGFADVPGVDSLMDELEAVLACCDRYADVNIYIDLTEAHGYRYHSGVVFALYAKELGAPIAKGGRYDGVGEAFGRSRPATGFAIDLKAWSVLAEMPVSGGSYVASPAVDCSELLVQEADLRRTGAIVIKSLGDIIDPRCSQQLVRIEGKWLLKPVEKK</sequence>
<dbReference type="RefSeq" id="WP_279242831.1">
    <property type="nucleotide sequence ID" value="NZ_CP036501.1"/>
</dbReference>
<dbReference type="InterPro" id="IPR041715">
    <property type="entry name" value="HisRS-like_core"/>
</dbReference>
<dbReference type="Gene3D" id="3.30.930.10">
    <property type="entry name" value="Bira Bifunctional Protein, Domain 2"/>
    <property type="match status" value="1"/>
</dbReference>
<dbReference type="HAMAP" id="MF_00125">
    <property type="entry name" value="HisZ"/>
    <property type="match status" value="1"/>
</dbReference>
<gene>
    <name evidence="8" type="primary">hisZ</name>
    <name evidence="10" type="ORF">E0F26_04385</name>
</gene>
<dbReference type="NCBIfam" id="NF008935">
    <property type="entry name" value="PRK12292.1-1"/>
    <property type="match status" value="1"/>
</dbReference>
<comment type="subunit">
    <text evidence="4 8">Heteromultimer composed of HisG and HisZ subunits.</text>
</comment>
<evidence type="ECO:0000256" key="6">
    <source>
        <dbReference type="ARBA" id="ARBA00022490"/>
    </source>
</evidence>
<evidence type="ECO:0000256" key="8">
    <source>
        <dbReference type="HAMAP-Rule" id="MF_00125"/>
    </source>
</evidence>
<proteinExistence type="inferred from homology"/>
<keyword evidence="10" id="KW-0808">Transferase</keyword>
<evidence type="ECO:0000313" key="11">
    <source>
        <dbReference type="Proteomes" id="UP001317963"/>
    </source>
</evidence>
<feature type="domain" description="Class II Histidinyl-tRNA synthetase (HisRS)-like catalytic core" evidence="9">
    <location>
        <begin position="12"/>
        <end position="319"/>
    </location>
</feature>
<dbReference type="SUPFAM" id="SSF55681">
    <property type="entry name" value="Class II aaRS and biotin synthetases"/>
    <property type="match status" value="1"/>
</dbReference>
<evidence type="ECO:0000256" key="5">
    <source>
        <dbReference type="ARBA" id="ARBA00020397"/>
    </source>
</evidence>
<comment type="miscellaneous">
    <text evidence="8">This function is generally fulfilled by the C-terminal part of HisG, which is missing in some bacteria such as this one.</text>
</comment>
<evidence type="ECO:0000256" key="3">
    <source>
        <dbReference type="ARBA" id="ARBA00005539"/>
    </source>
</evidence>
<keyword evidence="11" id="KW-1185">Reference proteome</keyword>
<evidence type="ECO:0000313" key="10">
    <source>
        <dbReference type="EMBL" id="UZP74024.1"/>
    </source>
</evidence>
<dbReference type="InterPro" id="IPR045864">
    <property type="entry name" value="aa-tRNA-synth_II/BPL/LPL"/>
</dbReference>
<dbReference type="Proteomes" id="UP001317963">
    <property type="component" value="Chromosome"/>
</dbReference>
<keyword evidence="8" id="KW-0368">Histidine biosynthesis</keyword>
<evidence type="ECO:0000256" key="7">
    <source>
        <dbReference type="ARBA" id="ARBA00025246"/>
    </source>
</evidence>
<dbReference type="EMBL" id="CP036501">
    <property type="protein sequence ID" value="UZP74024.1"/>
    <property type="molecule type" value="Genomic_DNA"/>
</dbReference>
<keyword evidence="8" id="KW-0028">Amino-acid biosynthesis</keyword>
<keyword evidence="6 8" id="KW-0963">Cytoplasm</keyword>
<accession>A0ABY6Q5Y8</accession>
<dbReference type="Pfam" id="PF13393">
    <property type="entry name" value="tRNA-synt_His"/>
    <property type="match status" value="1"/>
</dbReference>